<protein>
    <submittedName>
        <fullName evidence="2">Uncharacterized protein</fullName>
    </submittedName>
</protein>
<organism evidence="2 3">
    <name type="scientific">Rangifer tarandus platyrhynchus</name>
    <name type="common">Svalbard reindeer</name>
    <dbReference type="NCBI Taxonomy" id="3082113"/>
    <lineage>
        <taxon>Eukaryota</taxon>
        <taxon>Metazoa</taxon>
        <taxon>Chordata</taxon>
        <taxon>Craniata</taxon>
        <taxon>Vertebrata</taxon>
        <taxon>Euteleostomi</taxon>
        <taxon>Mammalia</taxon>
        <taxon>Eutheria</taxon>
        <taxon>Laurasiatheria</taxon>
        <taxon>Artiodactyla</taxon>
        <taxon>Ruminantia</taxon>
        <taxon>Pecora</taxon>
        <taxon>Cervidae</taxon>
        <taxon>Odocoileinae</taxon>
        <taxon>Rangifer</taxon>
    </lineage>
</organism>
<accession>A0ABN8ZLF2</accession>
<gene>
    <name evidence="2" type="ORF">MRATA1EN1_LOCUS22410</name>
</gene>
<feature type="compositionally biased region" description="Polar residues" evidence="1">
    <location>
        <begin position="90"/>
        <end position="99"/>
    </location>
</feature>
<proteinExistence type="predicted"/>
<evidence type="ECO:0000256" key="1">
    <source>
        <dbReference type="SAM" id="MobiDB-lite"/>
    </source>
</evidence>
<dbReference type="EMBL" id="OX459969">
    <property type="protein sequence ID" value="CAI9173448.1"/>
    <property type="molecule type" value="Genomic_DNA"/>
</dbReference>
<sequence>MGTPGAEEASTSQNVGDAETRLTRLATSGGFRCGWHSSCFKALTLVIPEPQPPTRRRKTETPQREATLGVRGVHPSLPHSQGSRDGPGTRTVSPSTSGAGSRDPGGSQGGPQRGWVGWGLRGGRAPGLVKWVWGHLNRVSVWYPEENRHAAGGRVCRPLGLMEGLGSRGPPWGGYGSRGSPGAVWGVGCGRSDAQPPGPQLFEH</sequence>
<name>A0ABN8ZLF2_RANTA</name>
<feature type="compositionally biased region" description="Gly residues" evidence="1">
    <location>
        <begin position="106"/>
        <end position="118"/>
    </location>
</feature>
<feature type="region of interest" description="Disordered" evidence="1">
    <location>
        <begin position="50"/>
        <end position="118"/>
    </location>
</feature>
<evidence type="ECO:0000313" key="2">
    <source>
        <dbReference type="EMBL" id="CAI9173448.1"/>
    </source>
</evidence>
<evidence type="ECO:0000313" key="3">
    <source>
        <dbReference type="Proteomes" id="UP001176941"/>
    </source>
</evidence>
<dbReference type="Proteomes" id="UP001176941">
    <property type="component" value="Chromosome 33"/>
</dbReference>
<keyword evidence="3" id="KW-1185">Reference proteome</keyword>
<reference evidence="2" key="1">
    <citation type="submission" date="2023-04" db="EMBL/GenBank/DDBJ databases">
        <authorList>
            <consortium name="ELIXIR-Norway"/>
        </authorList>
    </citation>
    <scope>NUCLEOTIDE SEQUENCE [LARGE SCALE GENOMIC DNA]</scope>
</reference>